<dbReference type="NCBIfam" id="NF008978">
    <property type="entry name" value="PRK12324.1-4"/>
    <property type="match status" value="1"/>
</dbReference>
<dbReference type="RefSeq" id="WP_153571018.1">
    <property type="nucleotide sequence ID" value="NZ_CP045725.1"/>
</dbReference>
<evidence type="ECO:0000256" key="4">
    <source>
        <dbReference type="ARBA" id="ARBA00023136"/>
    </source>
</evidence>
<feature type="transmembrane region" description="Helical" evidence="5">
    <location>
        <begin position="178"/>
        <end position="195"/>
    </location>
</feature>
<organism evidence="6 7">
    <name type="scientific">Raineyella fluvialis</name>
    <dbReference type="NCBI Taxonomy" id="2662261"/>
    <lineage>
        <taxon>Bacteria</taxon>
        <taxon>Bacillati</taxon>
        <taxon>Actinomycetota</taxon>
        <taxon>Actinomycetes</taxon>
        <taxon>Propionibacteriales</taxon>
        <taxon>Propionibacteriaceae</taxon>
        <taxon>Raineyella</taxon>
    </lineage>
</organism>
<keyword evidence="2 5" id="KW-0812">Transmembrane</keyword>
<evidence type="ECO:0000256" key="5">
    <source>
        <dbReference type="SAM" id="Phobius"/>
    </source>
</evidence>
<feature type="transmembrane region" description="Helical" evidence="5">
    <location>
        <begin position="130"/>
        <end position="147"/>
    </location>
</feature>
<feature type="transmembrane region" description="Helical" evidence="5">
    <location>
        <begin position="253"/>
        <end position="271"/>
    </location>
</feature>
<keyword evidence="4 5" id="KW-0472">Membrane</keyword>
<sequence length="309" mass="33553">MSSTPDSGIAPQLTDAPARPRRFLPAWLRAMRPKQWIKNVLVLTAPLAAGRIGEPTVLLATLLAMVAFIAVSAAIYLLNDIHDIEADRQHPKKRLRPIPAGELPIPLAWVLAGLTGVGGLALGFSVSPGLGITLTTYVVVQFLYSYFLKDFPVIDLAVVASGFLLRAVAGGVASDIPLSQWFLLVASFGSMFMVAGKRYSEMRHLGPEAGTRKSLASYTESYLKFVWELAAVAVVMSYSLWAFDQRLGGYTKGLWAGISIFPFAMAMLEYAFRIDRGEGGAPEDVVLHDRVLLVLGLAWLVTICLAVFL</sequence>
<dbReference type="Pfam" id="PF01040">
    <property type="entry name" value="UbiA"/>
    <property type="match status" value="1"/>
</dbReference>
<dbReference type="InterPro" id="IPR039653">
    <property type="entry name" value="Prenyltransferase"/>
</dbReference>
<keyword evidence="6" id="KW-0328">Glycosyltransferase</keyword>
<dbReference type="PANTHER" id="PTHR11048:SF5">
    <property type="entry name" value="DECAPRENYL-PHOSPHATE PHOSPHORIBOSYLTRANSFERASE"/>
    <property type="match status" value="1"/>
</dbReference>
<evidence type="ECO:0000313" key="6">
    <source>
        <dbReference type="EMBL" id="QGF22508.1"/>
    </source>
</evidence>
<feature type="transmembrane region" description="Helical" evidence="5">
    <location>
        <begin position="100"/>
        <end position="124"/>
    </location>
</feature>
<evidence type="ECO:0000256" key="2">
    <source>
        <dbReference type="ARBA" id="ARBA00022692"/>
    </source>
</evidence>
<keyword evidence="3 5" id="KW-1133">Transmembrane helix</keyword>
<dbReference type="EMBL" id="CP045725">
    <property type="protein sequence ID" value="QGF22508.1"/>
    <property type="molecule type" value="Genomic_DNA"/>
</dbReference>
<dbReference type="GO" id="GO:0016757">
    <property type="term" value="F:glycosyltransferase activity"/>
    <property type="evidence" value="ECO:0007669"/>
    <property type="project" value="UniProtKB-KW"/>
</dbReference>
<accession>A0A5Q2F774</accession>
<evidence type="ECO:0000256" key="1">
    <source>
        <dbReference type="ARBA" id="ARBA00004141"/>
    </source>
</evidence>
<proteinExistence type="predicted"/>
<dbReference type="Gene3D" id="1.10.357.140">
    <property type="entry name" value="UbiA prenyltransferase"/>
    <property type="match status" value="1"/>
</dbReference>
<keyword evidence="7" id="KW-1185">Reference proteome</keyword>
<dbReference type="EC" id="2.4.2.45" evidence="6"/>
<dbReference type="Proteomes" id="UP000386847">
    <property type="component" value="Chromosome"/>
</dbReference>
<comment type="subcellular location">
    <subcellularLocation>
        <location evidence="1">Membrane</location>
        <topology evidence="1">Multi-pass membrane protein</topology>
    </subcellularLocation>
</comment>
<protein>
    <submittedName>
        <fullName evidence="6">Decaprenyl-phosphate phosphoribosyltransferase</fullName>
        <ecNumber evidence="6">2.4.2.45</ecNumber>
    </submittedName>
</protein>
<dbReference type="InterPro" id="IPR044878">
    <property type="entry name" value="UbiA_sf"/>
</dbReference>
<evidence type="ECO:0000256" key="3">
    <source>
        <dbReference type="ARBA" id="ARBA00022989"/>
    </source>
</evidence>
<dbReference type="CDD" id="cd13963">
    <property type="entry name" value="PT_UbiA_2"/>
    <property type="match status" value="1"/>
</dbReference>
<evidence type="ECO:0000313" key="7">
    <source>
        <dbReference type="Proteomes" id="UP000386847"/>
    </source>
</evidence>
<reference evidence="6 7" key="1">
    <citation type="submission" date="2019-10" db="EMBL/GenBank/DDBJ databases">
        <title>Genomic analysis of Raineyella sp. CBA3103.</title>
        <authorList>
            <person name="Roh S.W."/>
        </authorList>
    </citation>
    <scope>NUCLEOTIDE SEQUENCE [LARGE SCALE GENOMIC DNA]</scope>
    <source>
        <strain evidence="6 7">CBA3103</strain>
    </source>
</reference>
<dbReference type="KEGG" id="rain:Rai3103_01060"/>
<dbReference type="GO" id="GO:0016765">
    <property type="term" value="F:transferase activity, transferring alkyl or aryl (other than methyl) groups"/>
    <property type="evidence" value="ECO:0007669"/>
    <property type="project" value="InterPro"/>
</dbReference>
<dbReference type="AlphaFoldDB" id="A0A5Q2F774"/>
<feature type="transmembrane region" description="Helical" evidence="5">
    <location>
        <begin position="154"/>
        <end position="172"/>
    </location>
</feature>
<dbReference type="InterPro" id="IPR000537">
    <property type="entry name" value="UbiA_prenyltransferase"/>
</dbReference>
<gene>
    <name evidence="6" type="ORF">Rai3103_01060</name>
</gene>
<dbReference type="GO" id="GO:0005886">
    <property type="term" value="C:plasma membrane"/>
    <property type="evidence" value="ECO:0007669"/>
    <property type="project" value="TreeGrafter"/>
</dbReference>
<feature type="transmembrane region" description="Helical" evidence="5">
    <location>
        <begin position="291"/>
        <end position="308"/>
    </location>
</feature>
<name>A0A5Q2F774_9ACTN</name>
<keyword evidence="6" id="KW-0808">Transferase</keyword>
<feature type="transmembrane region" description="Helical" evidence="5">
    <location>
        <begin position="222"/>
        <end position="241"/>
    </location>
</feature>
<dbReference type="PANTHER" id="PTHR11048">
    <property type="entry name" value="PRENYLTRANSFERASES"/>
    <property type="match status" value="1"/>
</dbReference>
<feature type="transmembrane region" description="Helical" evidence="5">
    <location>
        <begin position="58"/>
        <end position="79"/>
    </location>
</feature>
<dbReference type="GO" id="GO:0009247">
    <property type="term" value="P:glycolipid biosynthetic process"/>
    <property type="evidence" value="ECO:0007669"/>
    <property type="project" value="TreeGrafter"/>
</dbReference>